<dbReference type="SUPFAM" id="SSF52540">
    <property type="entry name" value="P-loop containing nucleoside triphosphate hydrolases"/>
    <property type="match status" value="1"/>
</dbReference>
<dbReference type="Proteomes" id="UP000199021">
    <property type="component" value="Unassembled WGS sequence"/>
</dbReference>
<evidence type="ECO:0000313" key="2">
    <source>
        <dbReference type="EMBL" id="SEQ47651.1"/>
    </source>
</evidence>
<dbReference type="Gene3D" id="3.40.50.300">
    <property type="entry name" value="P-loop containing nucleotide triphosphate hydrolases"/>
    <property type="match status" value="1"/>
</dbReference>
<keyword evidence="3" id="KW-1185">Reference proteome</keyword>
<dbReference type="Pfam" id="PF13304">
    <property type="entry name" value="AAA_21"/>
    <property type="match status" value="1"/>
</dbReference>
<gene>
    <name evidence="2" type="ORF">SAMN05444359_110122</name>
</gene>
<dbReference type="GO" id="GO:0016887">
    <property type="term" value="F:ATP hydrolysis activity"/>
    <property type="evidence" value="ECO:0007669"/>
    <property type="project" value="InterPro"/>
</dbReference>
<dbReference type="GO" id="GO:0005524">
    <property type="term" value="F:ATP binding"/>
    <property type="evidence" value="ECO:0007669"/>
    <property type="project" value="InterPro"/>
</dbReference>
<dbReference type="EMBL" id="FOFB01000010">
    <property type="protein sequence ID" value="SEQ47651.1"/>
    <property type="molecule type" value="Genomic_DNA"/>
</dbReference>
<dbReference type="InterPro" id="IPR027417">
    <property type="entry name" value="P-loop_NTPase"/>
</dbReference>
<accession>A0A1H9GC13</accession>
<dbReference type="OrthoDB" id="9809324at2"/>
<dbReference type="PANTHER" id="PTHR40396:SF1">
    <property type="entry name" value="ATPASE AAA-TYPE CORE DOMAIN-CONTAINING PROTEIN"/>
    <property type="match status" value="1"/>
</dbReference>
<dbReference type="STRING" id="478744.SAMN05444359_110122"/>
<reference evidence="3" key="1">
    <citation type="submission" date="2016-10" db="EMBL/GenBank/DDBJ databases">
        <authorList>
            <person name="Varghese N."/>
            <person name="Submissions S."/>
        </authorList>
    </citation>
    <scope>NUCLEOTIDE SEQUENCE [LARGE SCALE GENOMIC DNA]</scope>
    <source>
        <strain evidence="3">DSM 24740</strain>
    </source>
</reference>
<dbReference type="InterPro" id="IPR003959">
    <property type="entry name" value="ATPase_AAA_core"/>
</dbReference>
<dbReference type="PANTHER" id="PTHR40396">
    <property type="entry name" value="ATPASE-LIKE PROTEIN"/>
    <property type="match status" value="1"/>
</dbReference>
<dbReference type="RefSeq" id="WP_090168168.1">
    <property type="nucleotide sequence ID" value="NZ_FOFB01000010.1"/>
</dbReference>
<protein>
    <recommendedName>
        <fullName evidence="1">ATPase AAA-type core domain-containing protein</fullName>
    </recommendedName>
</protein>
<proteinExistence type="predicted"/>
<dbReference type="AlphaFoldDB" id="A0A1H9GC13"/>
<evidence type="ECO:0000313" key="3">
    <source>
        <dbReference type="Proteomes" id="UP000199021"/>
    </source>
</evidence>
<feature type="domain" description="ATPase AAA-type core" evidence="1">
    <location>
        <begin position="299"/>
        <end position="368"/>
    </location>
</feature>
<evidence type="ECO:0000259" key="1">
    <source>
        <dbReference type="Pfam" id="PF13304"/>
    </source>
</evidence>
<name>A0A1H9GC13_9BACT</name>
<organism evidence="2 3">
    <name type="scientific">Neolewinella agarilytica</name>
    <dbReference type="NCBI Taxonomy" id="478744"/>
    <lineage>
        <taxon>Bacteria</taxon>
        <taxon>Pseudomonadati</taxon>
        <taxon>Bacteroidota</taxon>
        <taxon>Saprospiria</taxon>
        <taxon>Saprospirales</taxon>
        <taxon>Lewinellaceae</taxon>
        <taxon>Neolewinella</taxon>
    </lineage>
</organism>
<sequence>MLISFSLANFRSIKEKQTLSLVADALKEQFELLNENLLTDTGGVPLLRTKVLYGANSGGKTNVLLGLFTFLNLITASSLEADLTTVRPFLLTDYTAEEASEFEIVLSVEQKIFRYGLAATTTRVTKEWLYVRQGSGKESMAFTREGNNVKFGAKLRTQWSPLPTLVKDERRGLIRDRGLVLLQALNLSIPQAQKFRTELGKISVILGQGFPGALRARLMNTFKDPQVLLRIQGFLHGLGIDVEELRYLDKDSVLEIGVTNGEAKELITKLSEPTILFAHRSVDKQGKEIKPIAWPMEHGESLGTQKVFWLAAFIISAVENGEVLVVDEFEASLHPLLSEAIVDTFQNPQTNPAGGQLIIATHDTNLLSPGLLRRDQVAFVEKDSQGASELYSLSDLTGVRNDSTYEKDYLAGKYGSVPALDFPLLTPEKSE</sequence>
<dbReference type="InParanoid" id="A0A1H9GC13"/>